<keyword evidence="4" id="KW-1185">Reference proteome</keyword>
<dbReference type="HOGENOM" id="CLU_047114_0_0_3"/>
<reference evidence="4" key="1">
    <citation type="journal article" date="2013" name="Proc. Natl. Acad. Sci. U.S.A.">
        <title>Improving the coverage of the cyanobacterial phylum using diversity-driven genome sequencing.</title>
        <authorList>
            <person name="Shih P.M."/>
            <person name="Wu D."/>
            <person name="Latifi A."/>
            <person name="Axen S.D."/>
            <person name="Fewer D.P."/>
            <person name="Talla E."/>
            <person name="Calteau A."/>
            <person name="Cai F."/>
            <person name="Tandeau de Marsac N."/>
            <person name="Rippka R."/>
            <person name="Herdman M."/>
            <person name="Sivonen K."/>
            <person name="Coursin T."/>
            <person name="Laurent T."/>
            <person name="Goodwin L."/>
            <person name="Nolan M."/>
            <person name="Davenport K.W."/>
            <person name="Han C.S."/>
            <person name="Rubin E.M."/>
            <person name="Eisen J.A."/>
            <person name="Woyke T."/>
            <person name="Gugger M."/>
            <person name="Kerfeld C.A."/>
        </authorList>
    </citation>
    <scope>NUCLEOTIDE SEQUENCE [LARGE SCALE GENOMIC DNA]</scope>
    <source>
        <strain evidence="4">ATCC 29371 / PCC 7437</strain>
    </source>
</reference>
<evidence type="ECO:0000313" key="3">
    <source>
        <dbReference type="EMBL" id="AFZ35191.1"/>
    </source>
</evidence>
<sequence>MVTKKEHKKLNRKISQKNSISIQNYFIVCTIILSIYLTWKQQQRTNISWSDNYSITFNSHQNSITQINPKPTEIGSQFIAKNYNYTNLDRQAANLNYQGKSISELASLLSQYVTTDLEKARIIYAWVGYHIAYDAKGFLSGQYPSGNPEVVLINRQAVCSGYANLYHALAIEMGLEVAIIEGYAKGYGYAVGNGDQPNHAWNAVKIDGGWYLLDATWGAGTLTNEQFQPNFNSYYFATAPKQFIYDHFPSNSAWQLLSKPYNKQEFEQLPKISSQFFKYGLEIISHKTKIIETNRRVEIVLKAPEDVILSATVQQNSEVLPDNYHFIQRKNGYFIINVAFPSSGNYELTVFAKKQTDPGMYINAISYQIIANNNVASFPLNNFETFHKNKAYLYEPLVQNLPVNQSVYFKLDLPQALDVQVIDFNSQIWTPLERSGNSFQGFAPVSNGKVNIVAKFSNNAQYWTVLEYN</sequence>
<name>K9XSY7_STAC7</name>
<dbReference type="PANTHER" id="PTHR46333:SF2">
    <property type="entry name" value="CYTOKINESIS PROTEIN 3"/>
    <property type="match status" value="1"/>
</dbReference>
<protein>
    <submittedName>
        <fullName evidence="3">Transglutaminase domain-containing protein</fullName>
    </submittedName>
</protein>
<dbReference type="Proteomes" id="UP000010473">
    <property type="component" value="Chromosome"/>
</dbReference>
<dbReference type="EMBL" id="CP003653">
    <property type="protein sequence ID" value="AFZ35191.1"/>
    <property type="molecule type" value="Genomic_DNA"/>
</dbReference>
<dbReference type="InterPro" id="IPR002931">
    <property type="entry name" value="Transglutaminase-like"/>
</dbReference>
<keyword evidence="1" id="KW-1133">Transmembrane helix</keyword>
<dbReference type="SMART" id="SM00460">
    <property type="entry name" value="TGc"/>
    <property type="match status" value="1"/>
</dbReference>
<dbReference type="STRING" id="111780.Sta7437_1626"/>
<dbReference type="OrthoDB" id="9788327at2"/>
<organism evidence="3 4">
    <name type="scientific">Stanieria cyanosphaera (strain ATCC 29371 / PCC 7437)</name>
    <dbReference type="NCBI Taxonomy" id="111780"/>
    <lineage>
        <taxon>Bacteria</taxon>
        <taxon>Bacillati</taxon>
        <taxon>Cyanobacteriota</taxon>
        <taxon>Cyanophyceae</taxon>
        <taxon>Pleurocapsales</taxon>
        <taxon>Dermocarpellaceae</taxon>
        <taxon>Stanieria</taxon>
    </lineage>
</organism>
<gene>
    <name evidence="3" type="ordered locus">Sta7437_1626</name>
</gene>
<evidence type="ECO:0000313" key="4">
    <source>
        <dbReference type="Proteomes" id="UP000010473"/>
    </source>
</evidence>
<dbReference type="InterPro" id="IPR038765">
    <property type="entry name" value="Papain-like_cys_pep_sf"/>
</dbReference>
<evidence type="ECO:0000259" key="2">
    <source>
        <dbReference type="SMART" id="SM00460"/>
    </source>
</evidence>
<dbReference type="Pfam" id="PF23265">
    <property type="entry name" value="Ig-like_KY"/>
    <property type="match status" value="1"/>
</dbReference>
<dbReference type="KEGG" id="scs:Sta7437_1626"/>
<dbReference type="InterPro" id="IPR052557">
    <property type="entry name" value="CAP/Cytokinesis_protein"/>
</dbReference>
<dbReference type="SUPFAM" id="SSF54001">
    <property type="entry name" value="Cysteine proteinases"/>
    <property type="match status" value="1"/>
</dbReference>
<keyword evidence="1" id="KW-0812">Transmembrane</keyword>
<dbReference type="Gene3D" id="3.10.620.30">
    <property type="match status" value="1"/>
</dbReference>
<dbReference type="AlphaFoldDB" id="K9XSY7"/>
<dbReference type="Pfam" id="PF01841">
    <property type="entry name" value="Transglut_core"/>
    <property type="match status" value="1"/>
</dbReference>
<proteinExistence type="predicted"/>
<dbReference type="PANTHER" id="PTHR46333">
    <property type="entry name" value="CYTOKINESIS PROTEIN 3"/>
    <property type="match status" value="1"/>
</dbReference>
<accession>K9XSY7</accession>
<feature type="domain" description="Transglutaminase-like" evidence="2">
    <location>
        <begin position="151"/>
        <end position="217"/>
    </location>
</feature>
<dbReference type="eggNOG" id="COG5279">
    <property type="taxonomic scope" value="Bacteria"/>
</dbReference>
<feature type="transmembrane region" description="Helical" evidence="1">
    <location>
        <begin position="20"/>
        <end position="39"/>
    </location>
</feature>
<dbReference type="InterPro" id="IPR056564">
    <property type="entry name" value="Ig-like_KY"/>
</dbReference>
<keyword evidence="1" id="KW-0472">Membrane</keyword>
<dbReference type="GO" id="GO:0005737">
    <property type="term" value="C:cytoplasm"/>
    <property type="evidence" value="ECO:0007669"/>
    <property type="project" value="TreeGrafter"/>
</dbReference>
<evidence type="ECO:0000256" key="1">
    <source>
        <dbReference type="SAM" id="Phobius"/>
    </source>
</evidence>